<dbReference type="Proteomes" id="UP000499080">
    <property type="component" value="Unassembled WGS sequence"/>
</dbReference>
<accession>A0A4Y2KQ09</accession>
<sequence length="151" mass="16676">MASSRTSLLWSLGTSALKRAALILASAATVVFQSSYGLGCVLTILIALSVSSSEELWRKVSMSGGHCSIIVHIRVQITKKKNVQERGKGSHPLSPHLTSHVPCRVKHKRGKRRKKHFSKKRIRKKLTKKKAVNQDGYHLLLSEASIAKKSV</sequence>
<name>A0A4Y2KQ09_ARAVE</name>
<dbReference type="EMBL" id="BGPR01004883">
    <property type="protein sequence ID" value="GBN04425.1"/>
    <property type="molecule type" value="Genomic_DNA"/>
</dbReference>
<keyword evidence="3" id="KW-1185">Reference proteome</keyword>
<feature type="compositionally biased region" description="Basic residues" evidence="1">
    <location>
        <begin position="103"/>
        <end position="124"/>
    </location>
</feature>
<protein>
    <submittedName>
        <fullName evidence="2">Uncharacterized protein</fullName>
    </submittedName>
</protein>
<comment type="caution">
    <text evidence="2">The sequence shown here is derived from an EMBL/GenBank/DDBJ whole genome shotgun (WGS) entry which is preliminary data.</text>
</comment>
<gene>
    <name evidence="2" type="ORF">AVEN_230447_1</name>
</gene>
<evidence type="ECO:0000256" key="1">
    <source>
        <dbReference type="SAM" id="MobiDB-lite"/>
    </source>
</evidence>
<reference evidence="2 3" key="1">
    <citation type="journal article" date="2019" name="Sci. Rep.">
        <title>Orb-weaving spider Araneus ventricosus genome elucidates the spidroin gene catalogue.</title>
        <authorList>
            <person name="Kono N."/>
            <person name="Nakamura H."/>
            <person name="Ohtoshi R."/>
            <person name="Moran D.A.P."/>
            <person name="Shinohara A."/>
            <person name="Yoshida Y."/>
            <person name="Fujiwara M."/>
            <person name="Mori M."/>
            <person name="Tomita M."/>
            <person name="Arakawa K."/>
        </authorList>
    </citation>
    <scope>NUCLEOTIDE SEQUENCE [LARGE SCALE GENOMIC DNA]</scope>
</reference>
<evidence type="ECO:0000313" key="2">
    <source>
        <dbReference type="EMBL" id="GBN04425.1"/>
    </source>
</evidence>
<proteinExistence type="predicted"/>
<organism evidence="2 3">
    <name type="scientific">Araneus ventricosus</name>
    <name type="common">Orbweaver spider</name>
    <name type="synonym">Epeira ventricosa</name>
    <dbReference type="NCBI Taxonomy" id="182803"/>
    <lineage>
        <taxon>Eukaryota</taxon>
        <taxon>Metazoa</taxon>
        <taxon>Ecdysozoa</taxon>
        <taxon>Arthropoda</taxon>
        <taxon>Chelicerata</taxon>
        <taxon>Arachnida</taxon>
        <taxon>Araneae</taxon>
        <taxon>Araneomorphae</taxon>
        <taxon>Entelegynae</taxon>
        <taxon>Araneoidea</taxon>
        <taxon>Araneidae</taxon>
        <taxon>Araneus</taxon>
    </lineage>
</organism>
<dbReference type="AlphaFoldDB" id="A0A4Y2KQ09"/>
<feature type="region of interest" description="Disordered" evidence="1">
    <location>
        <begin position="83"/>
        <end position="124"/>
    </location>
</feature>
<evidence type="ECO:0000313" key="3">
    <source>
        <dbReference type="Proteomes" id="UP000499080"/>
    </source>
</evidence>